<comment type="caution">
    <text evidence="5">The sequence shown here is derived from an EMBL/GenBank/DDBJ whole genome shotgun (WGS) entry which is preliminary data.</text>
</comment>
<dbReference type="PRINTS" id="PR00633">
    <property type="entry name" value="RCCNDNSATION"/>
</dbReference>
<dbReference type="GO" id="GO:0005886">
    <property type="term" value="C:plasma membrane"/>
    <property type="evidence" value="ECO:0007669"/>
    <property type="project" value="TreeGrafter"/>
</dbReference>
<dbReference type="GO" id="GO:0061630">
    <property type="term" value="F:ubiquitin protein ligase activity"/>
    <property type="evidence" value="ECO:0007669"/>
    <property type="project" value="TreeGrafter"/>
</dbReference>
<keyword evidence="1" id="KW-0833">Ubl conjugation pathway</keyword>
<accession>A0A8J2SCK7</accession>
<dbReference type="GO" id="GO:0005634">
    <property type="term" value="C:nucleus"/>
    <property type="evidence" value="ECO:0007669"/>
    <property type="project" value="TreeGrafter"/>
</dbReference>
<organism evidence="5 6">
    <name type="scientific">Daphnia galeata</name>
    <dbReference type="NCBI Taxonomy" id="27404"/>
    <lineage>
        <taxon>Eukaryota</taxon>
        <taxon>Metazoa</taxon>
        <taxon>Ecdysozoa</taxon>
        <taxon>Arthropoda</taxon>
        <taxon>Crustacea</taxon>
        <taxon>Branchiopoda</taxon>
        <taxon>Diplostraca</taxon>
        <taxon>Cladocera</taxon>
        <taxon>Anomopoda</taxon>
        <taxon>Daphniidae</taxon>
        <taxon>Daphnia</taxon>
    </lineage>
</organism>
<dbReference type="Gene3D" id="2.60.120.820">
    <property type="entry name" value="PHR domain"/>
    <property type="match status" value="2"/>
</dbReference>
<dbReference type="PROSITE" id="PS00626">
    <property type="entry name" value="RCC1_2"/>
    <property type="match status" value="1"/>
</dbReference>
<dbReference type="InterPro" id="IPR000408">
    <property type="entry name" value="Reg_chr_condens"/>
</dbReference>
<evidence type="ECO:0000259" key="4">
    <source>
        <dbReference type="Pfam" id="PF08005"/>
    </source>
</evidence>
<evidence type="ECO:0000313" key="5">
    <source>
        <dbReference type="EMBL" id="CAH0112906.1"/>
    </source>
</evidence>
<feature type="region of interest" description="Disordered" evidence="3">
    <location>
        <begin position="1578"/>
        <end position="1597"/>
    </location>
</feature>
<dbReference type="GO" id="GO:0007411">
    <property type="term" value="P:axon guidance"/>
    <property type="evidence" value="ECO:0007669"/>
    <property type="project" value="TreeGrafter"/>
</dbReference>
<dbReference type="GO" id="GO:0008582">
    <property type="term" value="P:regulation of synaptic assembly at neuromuscular junction"/>
    <property type="evidence" value="ECO:0007669"/>
    <property type="project" value="TreeGrafter"/>
</dbReference>
<dbReference type="OrthoDB" id="6382327at2759"/>
<protein>
    <recommendedName>
        <fullName evidence="4">PHR domain-containing protein</fullName>
    </recommendedName>
</protein>
<gene>
    <name evidence="5" type="ORF">DGAL_LOCUS16705</name>
</gene>
<feature type="compositionally biased region" description="Polar residues" evidence="3">
    <location>
        <begin position="1585"/>
        <end position="1597"/>
    </location>
</feature>
<sequence>MESSEELSNGSFLGKILHKVVENSLRKGRCNNNSKCLTGYKDLFVSAVTTSELRINADPSYFTSLAFVRKLIIREQDVASKKGYNLCKLLTSSNLDLENEETVTDEVQKSEPVLQVPQVVVISLRSIFDLIQESQLTHPQLCFKVLKALLGILQNLVPESLMSEPCHVVEPLFELLLKLSTMTDVENTSVNETQEEVGENLTSLASSCLLSLVIAWGVTPRILQALDALITVSRPLAAQIIVLPNIMLTLQKGVRSTVIGTSHVPDWFTQGIQQKTLVTSFSVNLDKDLIHNSIACDGPFIFWYPPAEFIKLEQDSGQLFLHTSSKENRSLHVVDNQSLTLKSCINLQDVVGQTSSLFSDGNRLGSVFKTDEDELHATLFEINKGELFSFGESRLRLALQSLYIVGASINDENTELRQIHFNADEGFTSILAGKEFMLMISSSGKVSYQGKASSLGLKTVGELIHKQEQTSNRWYELPLPKSPPIIRCATGHDGLHAVFLSADGTAFFAGLAKRGEDGDLTKHRRQQKSSRPKRFSSIEGKVIVDIACNNGSSAMVTKDGELFVFGKDSTYCDSTSGRLLGVKDRIVKVALGKAHGVTLTDKGLVYTFGINNKGQCGRDLFSSSQSKQSVSSSHLQSTTMLSACKEPIDDEIESEDSGSATETKLCAADEHRWSVDQCMVCTQCGQCTGFGSTCVNTNSPGRIPGTFCGCGSGEAGCTVCGACRTCARIPNTDAIGLPPAPIPILSLGCGRASPMAANNAALMGRFVRAPAEVFPNAALVDLANFRASRMDGRGIDDPKMREVLIGAAINADVALDGNRRHRHHRRRHPSEVKVAMMNREAPKGWDAKKIPVSNLQKNGIEATLGSDGDRDTNKMASLSPGLVSFPNKVRVSQVACGLHHSVLLTTDGQVYTFGSNSYGQLGIGDLSSRGSPNLVKMPSAVTIAMIAAGSHHTVKGQLARDPSDGNQCGASSIVWHSVPGFVTHIGPKCGKRASWIGASGDQTFFKLEESLVSEEEFHHSTVLASDHYFAILPTHTKPSFRNLVINRNDGQCRSFSGTEQANFANTILTWDPVYSILWSFCKSTSMVRGFNVFASGLVHPSYGKSLLSVMNEKESVHVADIFRPALTLPVVPSSKVTQTQAALHLLCCLDSLTRCQQIPIKEITSQDPQKTMVNRCFTKEDFSIVNRFESHGGGWGYSGHSVEAIRFMSDTDILLGGFSLFGGRGEYMGKIKVFDLGVGGRDQEGDGELLAETDEVVYECGARQRFPILFSQPIRLQANRWYLAWARVNGPSSDCGSGGQSTVTTEDQVTFSFKPSKKSNNGTDVNAGQLPQILFRVIAHDAPSSKPHSSIEIVQSISNNFSKVVTPDSFTSLLNLTQWAWSALKTMTANDLTGPEVNLKGDHAHIQDLSRIVFVCRVSMRLLRFYILELYPTQAKILKDWLKRVLLLFGQSFAFELLSGAILSDPVLHLLNRNPTAGLSCNSTYMVMLEQVAKESHDSFVACFHVFYPTASLKWTILCELLDQIKKVANASGNSDQLLAAVLDSLCSNHIRLRSAVPNLCDLQESLHVRRQYQSPEMEGAPCLSSPSENGSTSPTLPQMDSHQFPVLVEHMIEGQSLVHRPCRAVLDRLFLIATWPVRQSLDMEAVIWSDKLVQYSCRLLARVVSELASQVCSIEELDVSTSRGILATPSRFTSSSQNRSWNTGNGSPDAICFTVDRPNVSVIGVGVFGRWRQLHIRVGITGVVRGSYGPEDSINDVAEIKFDRPVPIKENTRYTFRLRNQGGERRIMVMEAFFLLKAQMEQLFNFSACLLSFNGTNHIRGQLPYILYCNMPGNSEVQQSSLSAIGSQARKSIMSITSSIVRCTADLLCAAPNIGVVAESDPKVKCLFYLPNFS</sequence>
<name>A0A8J2SCK7_9CRUS</name>
<dbReference type="Pfam" id="PF08005">
    <property type="entry name" value="PHR"/>
    <property type="match status" value="2"/>
</dbReference>
<feature type="domain" description="PHR" evidence="4">
    <location>
        <begin position="1691"/>
        <end position="1830"/>
    </location>
</feature>
<proteinExistence type="predicted"/>
<evidence type="ECO:0000256" key="2">
    <source>
        <dbReference type="PROSITE-ProRule" id="PRU00235"/>
    </source>
</evidence>
<dbReference type="Proteomes" id="UP000789390">
    <property type="component" value="Unassembled WGS sequence"/>
</dbReference>
<dbReference type="PANTHER" id="PTHR45943:SF1">
    <property type="entry name" value="E3 UBIQUITIN-PROTEIN LIGASE MYCBP2"/>
    <property type="match status" value="1"/>
</dbReference>
<feature type="domain" description="PHR" evidence="4">
    <location>
        <begin position="1186"/>
        <end position="1336"/>
    </location>
</feature>
<evidence type="ECO:0000256" key="1">
    <source>
        <dbReference type="ARBA" id="ARBA00022786"/>
    </source>
</evidence>
<dbReference type="InterPro" id="IPR009091">
    <property type="entry name" value="RCC1/BLIP-II"/>
</dbReference>
<dbReference type="Pfam" id="PF00415">
    <property type="entry name" value="RCC1"/>
    <property type="match status" value="1"/>
</dbReference>
<evidence type="ECO:0000256" key="3">
    <source>
        <dbReference type="SAM" id="MobiDB-lite"/>
    </source>
</evidence>
<reference evidence="5" key="1">
    <citation type="submission" date="2021-11" db="EMBL/GenBank/DDBJ databases">
        <authorList>
            <person name="Schell T."/>
        </authorList>
    </citation>
    <scope>NUCLEOTIDE SEQUENCE</scope>
    <source>
        <strain evidence="5">M5</strain>
    </source>
</reference>
<evidence type="ECO:0000313" key="6">
    <source>
        <dbReference type="Proteomes" id="UP000789390"/>
    </source>
</evidence>
<dbReference type="PROSITE" id="PS50012">
    <property type="entry name" value="RCC1_3"/>
    <property type="match status" value="2"/>
</dbReference>
<dbReference type="SUPFAM" id="SSF50985">
    <property type="entry name" value="RCC1/BLIP-II"/>
    <property type="match status" value="1"/>
</dbReference>
<feature type="repeat" description="RCC1" evidence="2">
    <location>
        <begin position="853"/>
        <end position="907"/>
    </location>
</feature>
<dbReference type="Gene3D" id="2.130.10.30">
    <property type="entry name" value="Regulator of chromosome condensation 1/beta-lactamase-inhibitor protein II"/>
    <property type="match status" value="2"/>
</dbReference>
<dbReference type="InterPro" id="IPR012983">
    <property type="entry name" value="PHR"/>
</dbReference>
<feature type="repeat" description="RCC1" evidence="2">
    <location>
        <begin position="908"/>
        <end position="959"/>
    </location>
</feature>
<dbReference type="FunFam" id="2.130.10.30:FF:000098">
    <property type="entry name" value="E3 ubiquitin-protein ligase MYCBP2-like Protein"/>
    <property type="match status" value="1"/>
</dbReference>
<dbReference type="InterPro" id="IPR038648">
    <property type="entry name" value="PHR_sf"/>
</dbReference>
<dbReference type="PANTHER" id="PTHR45943">
    <property type="entry name" value="E3 UBIQUITIN-PROTEIN LIGASE MYCBP2"/>
    <property type="match status" value="1"/>
</dbReference>
<dbReference type="EMBL" id="CAKKLH010000333">
    <property type="protein sequence ID" value="CAH0112906.1"/>
    <property type="molecule type" value="Genomic_DNA"/>
</dbReference>
<keyword evidence="6" id="KW-1185">Reference proteome</keyword>